<feature type="compositionally biased region" description="Polar residues" evidence="1">
    <location>
        <begin position="84"/>
        <end position="97"/>
    </location>
</feature>
<organism evidence="2 3">
    <name type="scientific">Winogradskya humida</name>
    <dbReference type="NCBI Taxonomy" id="113566"/>
    <lineage>
        <taxon>Bacteria</taxon>
        <taxon>Bacillati</taxon>
        <taxon>Actinomycetota</taxon>
        <taxon>Actinomycetes</taxon>
        <taxon>Micromonosporales</taxon>
        <taxon>Micromonosporaceae</taxon>
        <taxon>Winogradskya</taxon>
    </lineage>
</organism>
<sequence>MLALTAPGSASSAEYADRGHQDPGEYTFAADVVREALGKERFDPMTAPLAVAEHFSRVLEEVPGCFLTLGATAADDPAKAAPNHSPNAVWSPQHASPRTQRRGRQRTVGKRKTLARRRRLPCRWRERCRRNIQRNLLPNQP</sequence>
<dbReference type="EMBL" id="BOMN01000110">
    <property type="protein sequence ID" value="GIE24450.1"/>
    <property type="molecule type" value="Genomic_DNA"/>
</dbReference>
<evidence type="ECO:0000256" key="1">
    <source>
        <dbReference type="SAM" id="MobiDB-lite"/>
    </source>
</evidence>
<dbReference type="Proteomes" id="UP000603200">
    <property type="component" value="Unassembled WGS sequence"/>
</dbReference>
<feature type="region of interest" description="Disordered" evidence="1">
    <location>
        <begin position="1"/>
        <end position="23"/>
    </location>
</feature>
<dbReference type="SUPFAM" id="SSF53187">
    <property type="entry name" value="Zn-dependent exopeptidases"/>
    <property type="match status" value="1"/>
</dbReference>
<proteinExistence type="predicted"/>
<feature type="compositionally biased region" description="Basic residues" evidence="1">
    <location>
        <begin position="99"/>
        <end position="116"/>
    </location>
</feature>
<comment type="caution">
    <text evidence="2">The sequence shown here is derived from an EMBL/GenBank/DDBJ whole genome shotgun (WGS) entry which is preliminary data.</text>
</comment>
<accession>A0ABQ4A0R2</accession>
<feature type="region of interest" description="Disordered" evidence="1">
    <location>
        <begin position="76"/>
        <end position="116"/>
    </location>
</feature>
<evidence type="ECO:0000313" key="3">
    <source>
        <dbReference type="Proteomes" id="UP000603200"/>
    </source>
</evidence>
<keyword evidence="3" id="KW-1185">Reference proteome</keyword>
<reference evidence="2 3" key="1">
    <citation type="submission" date="2021-01" db="EMBL/GenBank/DDBJ databases">
        <title>Whole genome shotgun sequence of Actinoplanes humidus NBRC 14915.</title>
        <authorList>
            <person name="Komaki H."/>
            <person name="Tamura T."/>
        </authorList>
    </citation>
    <scope>NUCLEOTIDE SEQUENCE [LARGE SCALE GENOMIC DNA]</scope>
    <source>
        <strain evidence="2 3">NBRC 14915</strain>
    </source>
</reference>
<name>A0ABQ4A0R2_9ACTN</name>
<gene>
    <name evidence="2" type="ORF">Ahu01nite_075520</name>
</gene>
<evidence type="ECO:0000313" key="2">
    <source>
        <dbReference type="EMBL" id="GIE24450.1"/>
    </source>
</evidence>
<dbReference type="Gene3D" id="3.40.630.10">
    <property type="entry name" value="Zn peptidases"/>
    <property type="match status" value="1"/>
</dbReference>
<protein>
    <submittedName>
        <fullName evidence="2">Uncharacterized protein</fullName>
    </submittedName>
</protein>